<protein>
    <submittedName>
        <fullName evidence="4">Uncharacterized protein LOC106475483</fullName>
    </submittedName>
</protein>
<feature type="compositionally biased region" description="Polar residues" evidence="2">
    <location>
        <begin position="30"/>
        <end position="45"/>
    </location>
</feature>
<proteinExistence type="predicted"/>
<name>A0ABM1RV79_LIMPO</name>
<feature type="region of interest" description="Disordered" evidence="2">
    <location>
        <begin position="80"/>
        <end position="104"/>
    </location>
</feature>
<dbReference type="RefSeq" id="XP_022235284.1">
    <property type="nucleotide sequence ID" value="XM_022379576.1"/>
</dbReference>
<feature type="compositionally biased region" description="Polar residues" evidence="2">
    <location>
        <begin position="85"/>
        <end position="97"/>
    </location>
</feature>
<feature type="coiled-coil region" evidence="1">
    <location>
        <begin position="225"/>
        <end position="252"/>
    </location>
</feature>
<reference evidence="4" key="1">
    <citation type="submission" date="2025-08" db="UniProtKB">
        <authorList>
            <consortium name="RefSeq"/>
        </authorList>
    </citation>
    <scope>IDENTIFICATION</scope>
    <source>
        <tissue evidence="4">Muscle</tissue>
    </source>
</reference>
<sequence length="346" mass="39984">ENERRCLQEKKAEARRRQREVQLALKRRSSGATDLHPSSISGSESDNLMMDTLLWDIHSGFSQNKVGEKFKVKKIKNNNLDHSSDLNQLKSQNSSLPSEEEYMSSPRVIRRRIGSITSITNGQNNVDNGELSDVTPTGSLRRRRSRLSSEDQDDELIDYLKHTSELEAKDRKSLGSIDGGSLDRSLLRRSGRRRRHDLLAVDFNERERPASPISQTMERTMAVSENNTEVKAKQCKRKIEEWLQENEKEEKIGKKLHDVMLFERRKHQEQEQRESDTLLYGPRKADEGSRSSNLGTLHEAKTDSEIYTRKLKNAMENTDIEKVMETVESVQVKDKSRWRKSTLNTM</sequence>
<keyword evidence="3" id="KW-1185">Reference proteome</keyword>
<evidence type="ECO:0000313" key="3">
    <source>
        <dbReference type="Proteomes" id="UP000694941"/>
    </source>
</evidence>
<feature type="region of interest" description="Disordered" evidence="2">
    <location>
        <begin position="264"/>
        <end position="300"/>
    </location>
</feature>
<evidence type="ECO:0000256" key="1">
    <source>
        <dbReference type="SAM" id="Coils"/>
    </source>
</evidence>
<organism evidence="3 4">
    <name type="scientific">Limulus polyphemus</name>
    <name type="common">Atlantic horseshoe crab</name>
    <dbReference type="NCBI Taxonomy" id="6850"/>
    <lineage>
        <taxon>Eukaryota</taxon>
        <taxon>Metazoa</taxon>
        <taxon>Ecdysozoa</taxon>
        <taxon>Arthropoda</taxon>
        <taxon>Chelicerata</taxon>
        <taxon>Merostomata</taxon>
        <taxon>Xiphosura</taxon>
        <taxon>Limulidae</taxon>
        <taxon>Limulus</taxon>
    </lineage>
</organism>
<feature type="compositionally biased region" description="Basic and acidic residues" evidence="2">
    <location>
        <begin position="264"/>
        <end position="276"/>
    </location>
</feature>
<accession>A0ABM1RV79</accession>
<gene>
    <name evidence="4" type="primary">LOC106475483</name>
</gene>
<feature type="region of interest" description="Disordered" evidence="2">
    <location>
        <begin position="119"/>
        <end position="151"/>
    </location>
</feature>
<feature type="non-terminal residue" evidence="4">
    <location>
        <position position="1"/>
    </location>
</feature>
<feature type="region of interest" description="Disordered" evidence="2">
    <location>
        <begin position="24"/>
        <end position="45"/>
    </location>
</feature>
<evidence type="ECO:0000313" key="4">
    <source>
        <dbReference type="RefSeq" id="XP_022235284.1"/>
    </source>
</evidence>
<evidence type="ECO:0000256" key="2">
    <source>
        <dbReference type="SAM" id="MobiDB-lite"/>
    </source>
</evidence>
<dbReference type="GeneID" id="106475483"/>
<keyword evidence="1" id="KW-0175">Coiled coil</keyword>
<dbReference type="Proteomes" id="UP000694941">
    <property type="component" value="Unplaced"/>
</dbReference>